<dbReference type="KEGG" id="xca:xcc-b100_0145"/>
<dbReference type="Proteomes" id="UP000001188">
    <property type="component" value="Chromosome"/>
</dbReference>
<evidence type="ECO:0000256" key="1">
    <source>
        <dbReference type="SAM" id="SignalP"/>
    </source>
</evidence>
<protein>
    <recommendedName>
        <fullName evidence="4">Secreted protein</fullName>
    </recommendedName>
</protein>
<proteinExistence type="predicted"/>
<evidence type="ECO:0000313" key="3">
    <source>
        <dbReference type="Proteomes" id="UP000001188"/>
    </source>
</evidence>
<organism evidence="2 3">
    <name type="scientific">Xanthomonas campestris pv. campestris (strain B100)</name>
    <dbReference type="NCBI Taxonomy" id="509169"/>
    <lineage>
        <taxon>Bacteria</taxon>
        <taxon>Pseudomonadati</taxon>
        <taxon>Pseudomonadota</taxon>
        <taxon>Gammaproteobacteria</taxon>
        <taxon>Lysobacterales</taxon>
        <taxon>Lysobacteraceae</taxon>
        <taxon>Xanthomonas</taxon>
    </lineage>
</organism>
<feature type="signal peptide" evidence="1">
    <location>
        <begin position="1"/>
        <end position="21"/>
    </location>
</feature>
<evidence type="ECO:0008006" key="4">
    <source>
        <dbReference type="Google" id="ProtNLM"/>
    </source>
</evidence>
<sequence length="99" mass="10606">MTLTATRLMRAPLFCSVALLAACSTTKPPLSVADTNGSKNYCIGRLAVTAETPLQFLESSAQFYWGDIETYREDAASYAQRLLAAQASASDGPTSPRPE</sequence>
<dbReference type="PROSITE" id="PS51257">
    <property type="entry name" value="PROKAR_LIPOPROTEIN"/>
    <property type="match status" value="1"/>
</dbReference>
<evidence type="ECO:0000313" key="2">
    <source>
        <dbReference type="EMBL" id="CAP49475.1"/>
    </source>
</evidence>
<dbReference type="EMBL" id="AM920689">
    <property type="protein sequence ID" value="CAP49475.1"/>
    <property type="molecule type" value="Genomic_DNA"/>
</dbReference>
<accession>B0RLA7</accession>
<dbReference type="AlphaFoldDB" id="B0RLA7"/>
<dbReference type="HOGENOM" id="CLU_2319388_0_0_6"/>
<reference evidence="2 3" key="1">
    <citation type="journal article" date="2008" name="J. Biotechnol.">
        <title>The genome of Xanthomonas campestris pv. campestris B100 and its use for the reconstruction of metabolic pathways involved in xanthan biosynthesis.</title>
        <authorList>
            <person name="Vorholter F.J."/>
            <person name="Schneiker S."/>
            <person name="Goesmann A."/>
            <person name="Krause L."/>
            <person name="Bekel T."/>
            <person name="Kaiser O."/>
            <person name="Linke B."/>
            <person name="Patschkowski T."/>
            <person name="Ruckert C."/>
            <person name="Schmid J."/>
            <person name="Sidhu V.K."/>
            <person name="Sieber V."/>
            <person name="Tauch A."/>
            <person name="Watt S.A."/>
            <person name="Weisshaar B."/>
            <person name="Becker A."/>
            <person name="Niehaus K."/>
            <person name="Puhler A."/>
        </authorList>
    </citation>
    <scope>NUCLEOTIDE SEQUENCE [LARGE SCALE GENOMIC DNA]</scope>
    <source>
        <strain evidence="2 3">B100</strain>
    </source>
</reference>
<keyword evidence="1" id="KW-0732">Signal</keyword>
<feature type="chain" id="PRO_5002752182" description="Secreted protein" evidence="1">
    <location>
        <begin position="22"/>
        <end position="99"/>
    </location>
</feature>
<gene>
    <name evidence="2" type="ORF">XCCB100_0145</name>
</gene>
<name>B0RLA7_XANCB</name>